<sequence length="90" mass="10636">MCEPQAQQIWIDPWFQQPSSWRLLYGHREDRTQHCQGWWISHFDVSENHLKVEGVKPGSLLWLVRGGLVICTPRHWVILCRNHPKPGSLK</sequence>
<dbReference type="Bgee" id="ENSMNEG00000019251">
    <property type="expression patterns" value="Expressed in cerebellum and 5 other cell types or tissues"/>
</dbReference>
<dbReference type="AlphaFoldDB" id="A0A2K6AYA4"/>
<organism evidence="1 2">
    <name type="scientific">Macaca nemestrina</name>
    <name type="common">Pig-tailed macaque</name>
    <dbReference type="NCBI Taxonomy" id="9545"/>
    <lineage>
        <taxon>Eukaryota</taxon>
        <taxon>Metazoa</taxon>
        <taxon>Chordata</taxon>
        <taxon>Craniata</taxon>
        <taxon>Vertebrata</taxon>
        <taxon>Euteleostomi</taxon>
        <taxon>Mammalia</taxon>
        <taxon>Eutheria</taxon>
        <taxon>Euarchontoglires</taxon>
        <taxon>Primates</taxon>
        <taxon>Haplorrhini</taxon>
        <taxon>Catarrhini</taxon>
        <taxon>Cercopithecidae</taxon>
        <taxon>Cercopithecinae</taxon>
        <taxon>Macaca</taxon>
    </lineage>
</organism>
<evidence type="ECO:0000313" key="2">
    <source>
        <dbReference type="Proteomes" id="UP000233120"/>
    </source>
</evidence>
<dbReference type="Proteomes" id="UP000233120">
    <property type="component" value="Unassembled WGS sequence"/>
</dbReference>
<proteinExistence type="predicted"/>
<evidence type="ECO:0000313" key="1">
    <source>
        <dbReference type="Ensembl" id="ENSMNEP00000004134.1"/>
    </source>
</evidence>
<name>A0A2K6AYA4_MACNE</name>
<protein>
    <submittedName>
        <fullName evidence="1">Uncharacterized protein</fullName>
    </submittedName>
</protein>
<keyword evidence="2" id="KW-1185">Reference proteome</keyword>
<dbReference type="GeneTree" id="ENSGT00910000147895"/>
<dbReference type="OMA" id="GWWISHF"/>
<accession>A0A2K6AYA4</accession>
<reference evidence="1" key="2">
    <citation type="submission" date="2025-09" db="UniProtKB">
        <authorList>
            <consortium name="Ensembl"/>
        </authorList>
    </citation>
    <scope>IDENTIFICATION</scope>
</reference>
<dbReference type="Ensembl" id="ENSMNET00000021022.1">
    <property type="protein sequence ID" value="ENSMNEP00000004134.1"/>
    <property type="gene ID" value="ENSMNEG00000019251.1"/>
</dbReference>
<reference evidence="1" key="1">
    <citation type="submission" date="2025-08" db="UniProtKB">
        <authorList>
            <consortium name="Ensembl"/>
        </authorList>
    </citation>
    <scope>IDENTIFICATION</scope>
</reference>